<name>A0ABY4K8H0_9FLAO</name>
<sequence length="62" mass="7062">MTGTIKSSPNGGSVDETVNNSTQYNFIIKYNITTTTQSFEFRKVSTTQIQWKDNNTEHGLTW</sequence>
<dbReference type="RefSeq" id="WP_248394211.1">
    <property type="nucleotide sequence ID" value="NZ_CP096203.1"/>
</dbReference>
<protein>
    <submittedName>
        <fullName evidence="1">Uncharacterized protein</fullName>
    </submittedName>
</protein>
<evidence type="ECO:0000313" key="2">
    <source>
        <dbReference type="Proteomes" id="UP000830552"/>
    </source>
</evidence>
<gene>
    <name evidence="1" type="ORF">M0D58_05850</name>
</gene>
<proteinExistence type="predicted"/>
<keyword evidence="2" id="KW-1185">Reference proteome</keyword>
<dbReference type="Proteomes" id="UP000830552">
    <property type="component" value="Chromosome"/>
</dbReference>
<evidence type="ECO:0000313" key="1">
    <source>
        <dbReference type="EMBL" id="UPQ77079.1"/>
    </source>
</evidence>
<accession>A0ABY4K8H0</accession>
<dbReference type="EMBL" id="CP096203">
    <property type="protein sequence ID" value="UPQ77079.1"/>
    <property type="molecule type" value="Genomic_DNA"/>
</dbReference>
<organism evidence="1 2">
    <name type="scientific">Chryseobacterium nepalense</name>
    <dbReference type="NCBI Taxonomy" id="1854498"/>
    <lineage>
        <taxon>Bacteria</taxon>
        <taxon>Pseudomonadati</taxon>
        <taxon>Bacteroidota</taxon>
        <taxon>Flavobacteriia</taxon>
        <taxon>Flavobacteriales</taxon>
        <taxon>Weeksellaceae</taxon>
        <taxon>Chryseobacterium group</taxon>
        <taxon>Chryseobacterium</taxon>
    </lineage>
</organism>
<reference evidence="1" key="1">
    <citation type="submission" date="2022-04" db="EMBL/GenBank/DDBJ databases">
        <title>Evolutionary, genomic, and biogeographic characterization of Chryseobacterium nepalense represented by a plastic-degrading bacterium AC3.</title>
        <authorList>
            <person name="Yin Z."/>
            <person name="Liu X."/>
            <person name="Wang D."/>
            <person name="Xie Z."/>
        </authorList>
    </citation>
    <scope>NUCLEOTIDE SEQUENCE</scope>
    <source>
        <strain evidence="1">AC3</strain>
    </source>
</reference>